<keyword evidence="2" id="KW-0479">Metal-binding</keyword>
<dbReference type="AlphaFoldDB" id="A0A1E5L289"/>
<proteinExistence type="predicted"/>
<evidence type="ECO:0000313" key="6">
    <source>
        <dbReference type="EMBL" id="OEH84272.1"/>
    </source>
</evidence>
<dbReference type="Gene3D" id="3.40.630.10">
    <property type="entry name" value="Zn peptidases"/>
    <property type="match status" value="2"/>
</dbReference>
<evidence type="ECO:0000256" key="4">
    <source>
        <dbReference type="ARBA" id="ARBA00022833"/>
    </source>
</evidence>
<dbReference type="PROSITE" id="PS00758">
    <property type="entry name" value="ARGE_DAPE_CPG2_1"/>
    <property type="match status" value="1"/>
</dbReference>
<dbReference type="InterPro" id="IPR036264">
    <property type="entry name" value="Bact_exopeptidase_dim_dom"/>
</dbReference>
<dbReference type="NCBIfam" id="NF009555">
    <property type="entry name" value="PRK13004.1"/>
    <property type="match status" value="1"/>
</dbReference>
<dbReference type="InterPro" id="IPR002933">
    <property type="entry name" value="Peptidase_M20"/>
</dbReference>
<dbReference type="InterPro" id="IPR001261">
    <property type="entry name" value="ArgE/DapE_CS"/>
</dbReference>
<dbReference type="InterPro" id="IPR050072">
    <property type="entry name" value="Peptidase_M20A"/>
</dbReference>
<dbReference type="SUPFAM" id="SSF55031">
    <property type="entry name" value="Bacterial exopeptidase dimerisation domain"/>
    <property type="match status" value="1"/>
</dbReference>
<accession>A0A1E5L289</accession>
<dbReference type="GO" id="GO:0046872">
    <property type="term" value="F:metal ion binding"/>
    <property type="evidence" value="ECO:0007669"/>
    <property type="project" value="UniProtKB-KW"/>
</dbReference>
<organism evidence="6 7">
    <name type="scientific">Desulfuribacillus stibiiarsenatis</name>
    <dbReference type="NCBI Taxonomy" id="1390249"/>
    <lineage>
        <taxon>Bacteria</taxon>
        <taxon>Bacillati</taxon>
        <taxon>Bacillota</taxon>
        <taxon>Desulfuribacillia</taxon>
        <taxon>Desulfuribacillales</taxon>
        <taxon>Desulfuribacillaceae</taxon>
        <taxon>Desulfuribacillus</taxon>
    </lineage>
</organism>
<gene>
    <name evidence="6" type="ORF">BHU72_10680</name>
</gene>
<evidence type="ECO:0000256" key="2">
    <source>
        <dbReference type="ARBA" id="ARBA00022723"/>
    </source>
</evidence>
<reference evidence="6 7" key="1">
    <citation type="submission" date="2016-09" db="EMBL/GenBank/DDBJ databases">
        <title>Desulfuribacillus arsenicus sp. nov., an obligately anaerobic, dissimilatory arsenic- and antimonate-reducing bacterium isolated from anoxic sediments.</title>
        <authorList>
            <person name="Abin C.A."/>
            <person name="Hollibaugh J.T."/>
        </authorList>
    </citation>
    <scope>NUCLEOTIDE SEQUENCE [LARGE SCALE GENOMIC DNA]</scope>
    <source>
        <strain evidence="6 7">MLFW-2</strain>
    </source>
</reference>
<dbReference type="RefSeq" id="WP_069703255.1">
    <property type="nucleotide sequence ID" value="NZ_MJAT01000039.1"/>
</dbReference>
<evidence type="ECO:0000259" key="5">
    <source>
        <dbReference type="Pfam" id="PF07687"/>
    </source>
</evidence>
<dbReference type="Pfam" id="PF07687">
    <property type="entry name" value="M20_dimer"/>
    <property type="match status" value="1"/>
</dbReference>
<dbReference type="EMBL" id="MJAT01000039">
    <property type="protein sequence ID" value="OEH84272.1"/>
    <property type="molecule type" value="Genomic_DNA"/>
</dbReference>
<keyword evidence="4" id="KW-0862">Zinc</keyword>
<dbReference type="InterPro" id="IPR011650">
    <property type="entry name" value="Peptidase_M20_dimer"/>
</dbReference>
<evidence type="ECO:0000256" key="1">
    <source>
        <dbReference type="ARBA" id="ARBA00001947"/>
    </source>
</evidence>
<protein>
    <submittedName>
        <fullName evidence="6">Selenium metabolism hydrolase</fullName>
    </submittedName>
</protein>
<evidence type="ECO:0000256" key="3">
    <source>
        <dbReference type="ARBA" id="ARBA00022801"/>
    </source>
</evidence>
<keyword evidence="7" id="KW-1185">Reference proteome</keyword>
<dbReference type="OrthoDB" id="9792335at2"/>
<evidence type="ECO:0000313" key="7">
    <source>
        <dbReference type="Proteomes" id="UP000095255"/>
    </source>
</evidence>
<dbReference type="SUPFAM" id="SSF53187">
    <property type="entry name" value="Zn-dependent exopeptidases"/>
    <property type="match status" value="1"/>
</dbReference>
<dbReference type="PANTHER" id="PTHR43808">
    <property type="entry name" value="ACETYLORNITHINE DEACETYLASE"/>
    <property type="match status" value="1"/>
</dbReference>
<dbReference type="Gene3D" id="3.30.70.360">
    <property type="match status" value="1"/>
</dbReference>
<comment type="caution">
    <text evidence="6">The sequence shown here is derived from an EMBL/GenBank/DDBJ whole genome shotgun (WGS) entry which is preliminary data.</text>
</comment>
<keyword evidence="3 6" id="KW-0378">Hydrolase</keyword>
<feature type="domain" description="Peptidase M20 dimerisation" evidence="5">
    <location>
        <begin position="176"/>
        <end position="281"/>
    </location>
</feature>
<dbReference type="STRING" id="1390249.BHU72_10680"/>
<sequence>MADAFASKMVDFCQRLIRIPSISGEEEEVAKCIATEMKTLGYDEIWIDKYGNVIGKIKGTGISADGSKPKSILFDGHIDTVPVSDTNQWTKKPYGGDIMDGKVYGRGATDMKGAVAAMVYAAGAIAQSGERPAGDIYVSGTVHEEIFEGIAFDNVLNETSPDVVVIGEATELKLNIGQRGRGEIAIYNYGKSAHSANPQVGINAVVKMYPIIQELEKLEPTVHPVLGKGIAVVTDIISTPYPGASVVPNQCRITIDRRLLVGETEESVIAQLQEVIDKAKAVDTEISAKVEFVRGEANCYTGEKMNGLRFFPGWLLDRNSETVLTAEKALQDSGLEAVINTYSFCTNGSQSAGVRGIDTIGFGPSRENLAHSVDEYIEISQLEGAMKGYIALAQAIAK</sequence>
<dbReference type="GO" id="GO:0016787">
    <property type="term" value="F:hydrolase activity"/>
    <property type="evidence" value="ECO:0007669"/>
    <property type="project" value="UniProtKB-KW"/>
</dbReference>
<comment type="cofactor">
    <cofactor evidence="1">
        <name>Zn(2+)</name>
        <dbReference type="ChEBI" id="CHEBI:29105"/>
    </cofactor>
</comment>
<dbReference type="Pfam" id="PF01546">
    <property type="entry name" value="Peptidase_M20"/>
    <property type="match status" value="1"/>
</dbReference>
<name>A0A1E5L289_9FIRM</name>
<dbReference type="Proteomes" id="UP000095255">
    <property type="component" value="Unassembled WGS sequence"/>
</dbReference>